<organism evidence="1 2">
    <name type="scientific">Thalassospira profundimaris</name>
    <dbReference type="NCBI Taxonomy" id="502049"/>
    <lineage>
        <taxon>Bacteria</taxon>
        <taxon>Pseudomonadati</taxon>
        <taxon>Pseudomonadota</taxon>
        <taxon>Alphaproteobacteria</taxon>
        <taxon>Rhodospirillales</taxon>
        <taxon>Thalassospiraceae</taxon>
        <taxon>Thalassospira</taxon>
    </lineage>
</organism>
<dbReference type="OrthoDB" id="3819922at2"/>
<keyword evidence="1" id="KW-0418">Kinase</keyword>
<comment type="caution">
    <text evidence="1">The sequence shown here is derived from an EMBL/GenBank/DDBJ whole genome shotgun (WGS) entry which is preliminary data.</text>
</comment>
<reference evidence="1 2" key="1">
    <citation type="submission" date="2014-07" db="EMBL/GenBank/DDBJ databases">
        <title>Draft genome sequence of Thalassospira profundimaris 35.</title>
        <authorList>
            <person name="Lai Q."/>
            <person name="Shao Z."/>
        </authorList>
    </citation>
    <scope>NUCLEOTIDE SEQUENCE [LARGE SCALE GENOMIC DNA]</scope>
    <source>
        <strain evidence="1 2">35</strain>
    </source>
</reference>
<accession>A0A367W849</accession>
<sequence length="172" mass="19029">MLIILGGLPGVGKTSIARLAARELGAIHLRIDTIEQAIIDCGVVPSDDMGPVGYVVANRIATDNLRLGHLVIGDSVNPIELSRAAWRDSAKLAGKPFVQIELVCSDRDKHRHRIETRKCDIENLKMPDWQKVCDREYHPWQDADLVIDTALQSLDASSEILVGFVRERIASI</sequence>
<dbReference type="PANTHER" id="PTHR37807:SF3">
    <property type="entry name" value="OS07G0160300 PROTEIN"/>
    <property type="match status" value="1"/>
</dbReference>
<keyword evidence="1" id="KW-0808">Transferase</keyword>
<proteinExistence type="predicted"/>
<protein>
    <submittedName>
        <fullName evidence="1">Adenylylsulfate kinase</fullName>
    </submittedName>
</protein>
<dbReference type="InterPro" id="IPR027417">
    <property type="entry name" value="P-loop_NTPase"/>
</dbReference>
<dbReference type="GO" id="GO:0016301">
    <property type="term" value="F:kinase activity"/>
    <property type="evidence" value="ECO:0007669"/>
    <property type="project" value="UniProtKB-KW"/>
</dbReference>
<dbReference type="Proteomes" id="UP000253226">
    <property type="component" value="Unassembled WGS sequence"/>
</dbReference>
<dbReference type="PANTHER" id="PTHR37807">
    <property type="entry name" value="OS07G0160300 PROTEIN"/>
    <property type="match status" value="1"/>
</dbReference>
<evidence type="ECO:0000313" key="2">
    <source>
        <dbReference type="Proteomes" id="UP000253226"/>
    </source>
</evidence>
<name>A0A367W849_9PROT</name>
<dbReference type="SUPFAM" id="SSF52540">
    <property type="entry name" value="P-loop containing nucleoside triphosphate hydrolases"/>
    <property type="match status" value="1"/>
</dbReference>
<dbReference type="Gene3D" id="3.40.50.300">
    <property type="entry name" value="P-loop containing nucleotide triphosphate hydrolases"/>
    <property type="match status" value="1"/>
</dbReference>
<dbReference type="RefSeq" id="WP_114102629.1">
    <property type="nucleotide sequence ID" value="NZ_JPWF01000007.1"/>
</dbReference>
<gene>
    <name evidence="1" type="ORF">TH19_12640</name>
</gene>
<dbReference type="Pfam" id="PF13671">
    <property type="entry name" value="AAA_33"/>
    <property type="match status" value="1"/>
</dbReference>
<dbReference type="EMBL" id="JPWF01000007">
    <property type="protein sequence ID" value="RCK36761.1"/>
    <property type="molecule type" value="Genomic_DNA"/>
</dbReference>
<evidence type="ECO:0000313" key="1">
    <source>
        <dbReference type="EMBL" id="RCK36761.1"/>
    </source>
</evidence>
<dbReference type="AlphaFoldDB" id="A0A367W849"/>